<dbReference type="SMART" id="SM00382">
    <property type="entry name" value="AAA"/>
    <property type="match status" value="1"/>
</dbReference>
<evidence type="ECO:0000256" key="2">
    <source>
        <dbReference type="ARBA" id="ARBA00022741"/>
    </source>
</evidence>
<comment type="caution">
    <text evidence="6">The sequence shown here is derived from an EMBL/GenBank/DDBJ whole genome shotgun (WGS) entry which is preliminary data.</text>
</comment>
<reference evidence="7" key="1">
    <citation type="journal article" date="2019" name="Int. J. Syst. Evol. Microbiol.">
        <title>The Global Catalogue of Microorganisms (GCM) 10K type strain sequencing project: providing services to taxonomists for standard genome sequencing and annotation.</title>
        <authorList>
            <consortium name="The Broad Institute Genomics Platform"/>
            <consortium name="The Broad Institute Genome Sequencing Center for Infectious Disease"/>
            <person name="Wu L."/>
            <person name="Ma J."/>
        </authorList>
    </citation>
    <scope>NUCLEOTIDE SEQUENCE [LARGE SCALE GENOMIC DNA]</scope>
    <source>
        <strain evidence="7">FCH27</strain>
    </source>
</reference>
<dbReference type="Proteomes" id="UP001596524">
    <property type="component" value="Unassembled WGS sequence"/>
</dbReference>
<comment type="similarity">
    <text evidence="1">Belongs to the AAA ATPase family. RarA/MGS1/WRNIP1 subfamily.</text>
</comment>
<dbReference type="Gene3D" id="1.20.272.10">
    <property type="match status" value="1"/>
</dbReference>
<keyword evidence="3" id="KW-0067">ATP-binding</keyword>
<dbReference type="Pfam" id="PF12002">
    <property type="entry name" value="MgsA_C"/>
    <property type="match status" value="1"/>
</dbReference>
<evidence type="ECO:0000256" key="4">
    <source>
        <dbReference type="SAM" id="MobiDB-lite"/>
    </source>
</evidence>
<dbReference type="InterPro" id="IPR051314">
    <property type="entry name" value="AAA_ATPase_RarA/MGS1/WRNIP1"/>
</dbReference>
<dbReference type="InterPro" id="IPR027417">
    <property type="entry name" value="P-loop_NTPase"/>
</dbReference>
<feature type="domain" description="AAA+ ATPase" evidence="5">
    <location>
        <begin position="69"/>
        <end position="185"/>
    </location>
</feature>
<evidence type="ECO:0000313" key="7">
    <source>
        <dbReference type="Proteomes" id="UP001596524"/>
    </source>
</evidence>
<sequence length="467" mass="49410">MDGLFEVPGAGRPAPGTTPDPGAGSLGANTHASAPLAVRMRPRTIDELVGQQQLRAVGSPLRRLIEGDQSMSLLLWGPPGTGKTTIAAIVSQQTRRRFVEVSAVAAGVKEVRAAIDAARAELARGGQETVLFVDEVHRFTKAQQDALLPGVENRWVTLIAATTENPFFSVISPLLSRSLLLRLQSLTDEDVAEVIDQALTDERGLAGRAELDDDARAHLVRLAGGDARRALTYLEAAAGAAGAAATGSGDETLVIDLATAETAVDQAAVRYDRQGDQHYDVISAFIKSIRGSDADAALHYLARMVEAGEDPRFIARRLVISASEDIGLADPTALTTAVAAAQAVQLIGMPEARLNLAQATIALAVAPKSNAVIMAIDAAQADVRAGKIGAVPPHLRDGHYAGAAKLGHSAGAPKPYVYSHDEPYGIAEQQYAPDELIDATYYRPTSLGAEAAVKERWERIRRIVRGR</sequence>
<keyword evidence="2" id="KW-0547">Nucleotide-binding</keyword>
<keyword evidence="7" id="KW-1185">Reference proteome</keyword>
<dbReference type="InterPro" id="IPR032423">
    <property type="entry name" value="AAA_assoc_2"/>
</dbReference>
<dbReference type="Gene3D" id="1.10.3710.10">
    <property type="entry name" value="DNA polymerase III clamp loader subunits, C-terminal domain"/>
    <property type="match status" value="1"/>
</dbReference>
<dbReference type="EMBL" id="JBHTCH010000028">
    <property type="protein sequence ID" value="MFC7363031.1"/>
    <property type="molecule type" value="Genomic_DNA"/>
</dbReference>
<dbReference type="Gene3D" id="3.40.50.300">
    <property type="entry name" value="P-loop containing nucleotide triphosphate hydrolases"/>
    <property type="match status" value="1"/>
</dbReference>
<evidence type="ECO:0000256" key="1">
    <source>
        <dbReference type="ARBA" id="ARBA00008959"/>
    </source>
</evidence>
<dbReference type="InterPro" id="IPR003593">
    <property type="entry name" value="AAA+_ATPase"/>
</dbReference>
<dbReference type="SUPFAM" id="SSF52540">
    <property type="entry name" value="P-loop containing nucleoside triphosphate hydrolases"/>
    <property type="match status" value="1"/>
</dbReference>
<gene>
    <name evidence="6" type="ORF">ACFQO6_22365</name>
</gene>
<dbReference type="CDD" id="cd18139">
    <property type="entry name" value="HLD_clamp_RarA"/>
    <property type="match status" value="1"/>
</dbReference>
<accession>A0ABW2N6W0</accession>
<dbReference type="PANTHER" id="PTHR13779:SF7">
    <property type="entry name" value="ATPASE WRNIP1"/>
    <property type="match status" value="1"/>
</dbReference>
<feature type="compositionally biased region" description="Low complexity" evidence="4">
    <location>
        <begin position="8"/>
        <end position="23"/>
    </location>
</feature>
<dbReference type="Gene3D" id="1.10.8.60">
    <property type="match status" value="1"/>
</dbReference>
<evidence type="ECO:0000256" key="3">
    <source>
        <dbReference type="ARBA" id="ARBA00022840"/>
    </source>
</evidence>
<proteinExistence type="inferred from homology"/>
<dbReference type="InterPro" id="IPR021886">
    <property type="entry name" value="MgsA_C"/>
</dbReference>
<dbReference type="InterPro" id="IPR003959">
    <property type="entry name" value="ATPase_AAA_core"/>
</dbReference>
<dbReference type="SUPFAM" id="SSF48019">
    <property type="entry name" value="post-AAA+ oligomerization domain-like"/>
    <property type="match status" value="1"/>
</dbReference>
<dbReference type="Pfam" id="PF00004">
    <property type="entry name" value="AAA"/>
    <property type="match status" value="1"/>
</dbReference>
<evidence type="ECO:0000313" key="6">
    <source>
        <dbReference type="EMBL" id="MFC7363031.1"/>
    </source>
</evidence>
<name>A0ABW2N6W0_9ACTN</name>
<dbReference type="PANTHER" id="PTHR13779">
    <property type="entry name" value="WERNER HELICASE-INTERACTING PROTEIN 1 FAMILY MEMBER"/>
    <property type="match status" value="1"/>
</dbReference>
<dbReference type="InterPro" id="IPR008921">
    <property type="entry name" value="DNA_pol3_clamp-load_cplx_C"/>
</dbReference>
<organism evidence="6 7">
    <name type="scientific">Nocardioides astragali</name>
    <dbReference type="NCBI Taxonomy" id="1776736"/>
    <lineage>
        <taxon>Bacteria</taxon>
        <taxon>Bacillati</taxon>
        <taxon>Actinomycetota</taxon>
        <taxon>Actinomycetes</taxon>
        <taxon>Propionibacteriales</taxon>
        <taxon>Nocardioidaceae</taxon>
        <taxon>Nocardioides</taxon>
    </lineage>
</organism>
<dbReference type="Pfam" id="PF16193">
    <property type="entry name" value="AAA_assoc_2"/>
    <property type="match status" value="1"/>
</dbReference>
<feature type="region of interest" description="Disordered" evidence="4">
    <location>
        <begin position="1"/>
        <end position="29"/>
    </location>
</feature>
<evidence type="ECO:0000259" key="5">
    <source>
        <dbReference type="SMART" id="SM00382"/>
    </source>
</evidence>
<protein>
    <submittedName>
        <fullName evidence="6">Replication-associated recombination protein A</fullName>
    </submittedName>
</protein>
<dbReference type="CDD" id="cd00009">
    <property type="entry name" value="AAA"/>
    <property type="match status" value="1"/>
</dbReference>
<dbReference type="RefSeq" id="WP_372496588.1">
    <property type="nucleotide sequence ID" value="NZ_JAFMZM010000004.1"/>
</dbReference>